<protein>
    <recommendedName>
        <fullName evidence="4">VWA domain-containing protein</fullName>
    </recommendedName>
</protein>
<dbReference type="RefSeq" id="WP_109681803.1">
    <property type="nucleotide sequence ID" value="NZ_QGGP01000002.1"/>
</dbReference>
<keyword evidence="3" id="KW-1185">Reference proteome</keyword>
<reference evidence="2 3" key="1">
    <citation type="submission" date="2018-05" db="EMBL/GenBank/DDBJ databases">
        <title>Genomic Encyclopedia of Archaeal and Bacterial Type Strains, Phase II (KMG-II): from individual species to whole genera.</title>
        <authorList>
            <person name="Goeker M."/>
        </authorList>
    </citation>
    <scope>NUCLEOTIDE SEQUENCE [LARGE SCALE GENOMIC DNA]</scope>
    <source>
        <strain evidence="2 3">DSM 22637</strain>
    </source>
</reference>
<gene>
    <name evidence="2" type="ORF">LX78_01290</name>
</gene>
<dbReference type="EMBL" id="QGGP01000002">
    <property type="protein sequence ID" value="PWK19940.1"/>
    <property type="molecule type" value="Genomic_DNA"/>
</dbReference>
<organism evidence="2 3">
    <name type="scientific">Xanthomarina spongicola</name>
    <dbReference type="NCBI Taxonomy" id="570520"/>
    <lineage>
        <taxon>Bacteria</taxon>
        <taxon>Pseudomonadati</taxon>
        <taxon>Bacteroidota</taxon>
        <taxon>Flavobacteriia</taxon>
        <taxon>Flavobacteriales</taxon>
        <taxon>Flavobacteriaceae</taxon>
        <taxon>Xanthomarina</taxon>
    </lineage>
</organism>
<name>A0A316EAJ9_9FLAO</name>
<keyword evidence="1" id="KW-0812">Transmembrane</keyword>
<feature type="transmembrane region" description="Helical" evidence="1">
    <location>
        <begin position="6"/>
        <end position="25"/>
    </location>
</feature>
<feature type="transmembrane region" description="Helical" evidence="1">
    <location>
        <begin position="37"/>
        <end position="54"/>
    </location>
</feature>
<dbReference type="SUPFAM" id="SSF53300">
    <property type="entry name" value="vWA-like"/>
    <property type="match status" value="1"/>
</dbReference>
<keyword evidence="1" id="KW-0472">Membrane</keyword>
<comment type="caution">
    <text evidence="2">The sequence shown here is derived from an EMBL/GenBank/DDBJ whole genome shotgun (WGS) entry which is preliminary data.</text>
</comment>
<evidence type="ECO:0008006" key="4">
    <source>
        <dbReference type="Google" id="ProtNLM"/>
    </source>
</evidence>
<evidence type="ECO:0000313" key="3">
    <source>
        <dbReference type="Proteomes" id="UP000245430"/>
    </source>
</evidence>
<evidence type="ECO:0000256" key="1">
    <source>
        <dbReference type="SAM" id="Phobius"/>
    </source>
</evidence>
<dbReference type="InterPro" id="IPR036465">
    <property type="entry name" value="vWFA_dom_sf"/>
</dbReference>
<dbReference type="Proteomes" id="UP000245430">
    <property type="component" value="Unassembled WGS sequence"/>
</dbReference>
<dbReference type="PANTHER" id="PTHR37947:SF1">
    <property type="entry name" value="BLL2462 PROTEIN"/>
    <property type="match status" value="1"/>
</dbReference>
<dbReference type="OrthoDB" id="9763076at2"/>
<proteinExistence type="predicted"/>
<sequence>MSSETLLYIILSGIIALLLALFQYLYKAKSKSRLNMFLAFLRFVSIFSILLLFVNPKLESHTIYTEKPNLNIAIDNSGSITYLNQKENALSVLNSLKSNNQLTDKFNINVYSFGNQLNPIDSLGFNEQQTNLDKVFGELNQVYKQTVSPTILISDGNQTIGSDYYFAASKYKQPIYSVILGDSTVYADVKIQQLNVNKYAYLKNKFPVEAILVYQGEEESIQTEFNISIGNTVVYKENVSFSKDNNSRIINLYLPTNQVGIRTYKASLVPIENEKNTINNSKEFAVEVIDQKTNVALISDYIHPDLGALKKSIEANEQRQVSILNPVEYLSKSNDFQLVILYQPTNNFKGVFDYIKTSGANSLLITGVNTNWNFLNSLDLNYTHDLNNQTEYYQPILNTGFSDFIVENLEFESFPPLKSNFGDIKFKVPFNSILYKKVGSLSTENTLLATIDKDNRREAILLGENIWQWRAQSYLNAKSFNQFDNFIGKLVQYLASNKQKSRISLEYETVYEGNTNVFLKAQYFNKNYEFDSNETLSITTIDRVSKESNTFPLILKGNYYQVDLSSLPASEFDFLVKSISENLSKSGSFKILDYNIEQQFLNADYKKLQQIAVNSNGNSFFAANSNELINEILEDKRYKPIQKSIKNIVPLIDWKYLLALIVLCLSAEWFIRKYNGLI</sequence>
<accession>A0A316EAJ9</accession>
<keyword evidence="1" id="KW-1133">Transmembrane helix</keyword>
<dbReference type="AlphaFoldDB" id="A0A316EAJ9"/>
<evidence type="ECO:0000313" key="2">
    <source>
        <dbReference type="EMBL" id="PWK19940.1"/>
    </source>
</evidence>
<dbReference type="PANTHER" id="PTHR37947">
    <property type="entry name" value="BLL2462 PROTEIN"/>
    <property type="match status" value="1"/>
</dbReference>